<evidence type="ECO:0000256" key="1">
    <source>
        <dbReference type="ARBA" id="ARBA00022741"/>
    </source>
</evidence>
<dbReference type="PANTHER" id="PTHR13748">
    <property type="entry name" value="COBW-RELATED"/>
    <property type="match status" value="1"/>
</dbReference>
<dbReference type="GO" id="GO:0005525">
    <property type="term" value="F:GTP binding"/>
    <property type="evidence" value="ECO:0007669"/>
    <property type="project" value="UniProtKB-KW"/>
</dbReference>
<evidence type="ECO:0000259" key="8">
    <source>
        <dbReference type="Pfam" id="PF02492"/>
    </source>
</evidence>
<name>A0A0D2NQT3_HYPSF</name>
<protein>
    <recommendedName>
        <fullName evidence="12">CobW C-terminal domain-containing protein</fullName>
    </recommendedName>
</protein>
<dbReference type="GO" id="GO:0005737">
    <property type="term" value="C:cytoplasm"/>
    <property type="evidence" value="ECO:0007669"/>
    <property type="project" value="TreeGrafter"/>
</dbReference>
<dbReference type="InterPro" id="IPR003495">
    <property type="entry name" value="CobW/HypB/UreG_nucleotide-bd"/>
</dbReference>
<dbReference type="SUPFAM" id="SSF90002">
    <property type="entry name" value="Hypothetical protein YjiA, C-terminal domain"/>
    <property type="match status" value="1"/>
</dbReference>
<sequence>MSFSDSDDEAPPLVEAVMDAEAGPSRALRASARVPLTIICGFLGAGKSTLLKRILTEKHGYRIAVIMNEFGDTADIEAKTINVSSADDPSAEQTEEFLELANGCLCCSIKDTGVAAIERLMLKKGAFDYILLETTGLADPGPIASMFWHNEEYSTGLADIVLDGVVCVVDAVFGQGQLEEDHATDDDLGLGESIRQIAASDVILLNKSDLVKPETFLETERMIRQINPAAPIYRTVKGEIDLQHIIGISAFRLPPPDVPVADNHVHSDDCKDAHNHDAPPTHYELRGISSLQVACGVLDQARLDRLDEWIRTALWENQIAGAAQAVKILRCKGAFTSDTGVHYVLQGVRSMYEISELAGGDSMGIPATGKIVLIGKGLDDTARASLERVLL</sequence>
<dbReference type="STRING" id="945553.A0A0D2NQT3"/>
<dbReference type="PANTHER" id="PTHR13748:SF31">
    <property type="entry name" value="ZINC-REGULATED GTPASE METALLOPROTEIN ACTIVATOR 1A-RELATED"/>
    <property type="match status" value="1"/>
</dbReference>
<keyword evidence="1" id="KW-0547">Nucleotide-binding</keyword>
<evidence type="ECO:0008006" key="12">
    <source>
        <dbReference type="Google" id="ProtNLM"/>
    </source>
</evidence>
<evidence type="ECO:0000256" key="6">
    <source>
        <dbReference type="ARBA" id="ARBA00034320"/>
    </source>
</evidence>
<evidence type="ECO:0000256" key="7">
    <source>
        <dbReference type="ARBA" id="ARBA00049117"/>
    </source>
</evidence>
<dbReference type="OrthoDB" id="258627at2759"/>
<keyword evidence="4" id="KW-0342">GTP-binding</keyword>
<proteinExistence type="inferred from homology"/>
<feature type="domain" description="CobW C-terminal" evidence="9">
    <location>
        <begin position="305"/>
        <end position="387"/>
    </location>
</feature>
<comment type="similarity">
    <text evidence="6">Belongs to the SIMIBI class G3E GTPase family. ZNG1 subfamily.</text>
</comment>
<dbReference type="SUPFAM" id="SSF52540">
    <property type="entry name" value="P-loop containing nucleoside triphosphate hydrolases"/>
    <property type="match status" value="1"/>
</dbReference>
<evidence type="ECO:0000313" key="10">
    <source>
        <dbReference type="EMBL" id="KJA21159.1"/>
    </source>
</evidence>
<dbReference type="CDD" id="cd03112">
    <property type="entry name" value="CobW-like"/>
    <property type="match status" value="1"/>
</dbReference>
<dbReference type="Gene3D" id="3.30.1220.10">
    <property type="entry name" value="CobW-like, C-terminal domain"/>
    <property type="match status" value="1"/>
</dbReference>
<keyword evidence="5" id="KW-0143">Chaperone</keyword>
<keyword evidence="3" id="KW-0862">Zinc</keyword>
<evidence type="ECO:0000313" key="11">
    <source>
        <dbReference type="Proteomes" id="UP000054270"/>
    </source>
</evidence>
<dbReference type="Proteomes" id="UP000054270">
    <property type="component" value="Unassembled WGS sequence"/>
</dbReference>
<reference evidence="11" key="1">
    <citation type="submission" date="2014-04" db="EMBL/GenBank/DDBJ databases">
        <title>Evolutionary Origins and Diversification of the Mycorrhizal Mutualists.</title>
        <authorList>
            <consortium name="DOE Joint Genome Institute"/>
            <consortium name="Mycorrhizal Genomics Consortium"/>
            <person name="Kohler A."/>
            <person name="Kuo A."/>
            <person name="Nagy L.G."/>
            <person name="Floudas D."/>
            <person name="Copeland A."/>
            <person name="Barry K.W."/>
            <person name="Cichocki N."/>
            <person name="Veneault-Fourrey C."/>
            <person name="LaButti K."/>
            <person name="Lindquist E.A."/>
            <person name="Lipzen A."/>
            <person name="Lundell T."/>
            <person name="Morin E."/>
            <person name="Murat C."/>
            <person name="Riley R."/>
            <person name="Ohm R."/>
            <person name="Sun H."/>
            <person name="Tunlid A."/>
            <person name="Henrissat B."/>
            <person name="Grigoriev I.V."/>
            <person name="Hibbett D.S."/>
            <person name="Martin F."/>
        </authorList>
    </citation>
    <scope>NUCLEOTIDE SEQUENCE [LARGE SCALE GENOMIC DNA]</scope>
    <source>
        <strain evidence="11">FD-334 SS-4</strain>
    </source>
</reference>
<keyword evidence="2" id="KW-0378">Hydrolase</keyword>
<comment type="catalytic activity">
    <reaction evidence="7">
        <text>GTP + H2O = GDP + phosphate + H(+)</text>
        <dbReference type="Rhea" id="RHEA:19669"/>
        <dbReference type="ChEBI" id="CHEBI:15377"/>
        <dbReference type="ChEBI" id="CHEBI:15378"/>
        <dbReference type="ChEBI" id="CHEBI:37565"/>
        <dbReference type="ChEBI" id="CHEBI:43474"/>
        <dbReference type="ChEBI" id="CHEBI:58189"/>
    </reaction>
    <physiologicalReaction direction="left-to-right" evidence="7">
        <dbReference type="Rhea" id="RHEA:19670"/>
    </physiologicalReaction>
</comment>
<keyword evidence="11" id="KW-1185">Reference proteome</keyword>
<dbReference type="Gene3D" id="3.40.50.300">
    <property type="entry name" value="P-loop containing nucleotide triphosphate hydrolases"/>
    <property type="match status" value="1"/>
</dbReference>
<dbReference type="Pfam" id="PF02492">
    <property type="entry name" value="cobW"/>
    <property type="match status" value="1"/>
</dbReference>
<dbReference type="InterPro" id="IPR036627">
    <property type="entry name" value="CobW-likC_sf"/>
</dbReference>
<dbReference type="InterPro" id="IPR027417">
    <property type="entry name" value="P-loop_NTPase"/>
</dbReference>
<dbReference type="EMBL" id="KN817560">
    <property type="protein sequence ID" value="KJA21159.1"/>
    <property type="molecule type" value="Genomic_DNA"/>
</dbReference>
<organism evidence="10 11">
    <name type="scientific">Hypholoma sublateritium (strain FD-334 SS-4)</name>
    <dbReference type="NCBI Taxonomy" id="945553"/>
    <lineage>
        <taxon>Eukaryota</taxon>
        <taxon>Fungi</taxon>
        <taxon>Dikarya</taxon>
        <taxon>Basidiomycota</taxon>
        <taxon>Agaricomycotina</taxon>
        <taxon>Agaricomycetes</taxon>
        <taxon>Agaricomycetidae</taxon>
        <taxon>Agaricales</taxon>
        <taxon>Agaricineae</taxon>
        <taxon>Strophariaceae</taxon>
        <taxon>Hypholoma</taxon>
    </lineage>
</organism>
<gene>
    <name evidence="10" type="ORF">HYPSUDRAFT_203138</name>
</gene>
<dbReference type="InterPro" id="IPR051316">
    <property type="entry name" value="Zinc-reg_GTPase_activator"/>
</dbReference>
<dbReference type="GO" id="GO:0016787">
    <property type="term" value="F:hydrolase activity"/>
    <property type="evidence" value="ECO:0007669"/>
    <property type="project" value="UniProtKB-KW"/>
</dbReference>
<dbReference type="AlphaFoldDB" id="A0A0D2NQT3"/>
<dbReference type="Pfam" id="PF07683">
    <property type="entry name" value="CobW_C"/>
    <property type="match status" value="1"/>
</dbReference>
<evidence type="ECO:0000256" key="5">
    <source>
        <dbReference type="ARBA" id="ARBA00023186"/>
    </source>
</evidence>
<evidence type="ECO:0000256" key="2">
    <source>
        <dbReference type="ARBA" id="ARBA00022801"/>
    </source>
</evidence>
<evidence type="ECO:0000256" key="4">
    <source>
        <dbReference type="ARBA" id="ARBA00023134"/>
    </source>
</evidence>
<evidence type="ECO:0000259" key="9">
    <source>
        <dbReference type="Pfam" id="PF07683"/>
    </source>
</evidence>
<dbReference type="InterPro" id="IPR011629">
    <property type="entry name" value="CobW-like_C"/>
</dbReference>
<feature type="domain" description="CobW/HypB/UreG nucleotide-binding" evidence="8">
    <location>
        <begin position="35"/>
        <end position="233"/>
    </location>
</feature>
<dbReference type="OMA" id="FWQNEEF"/>
<accession>A0A0D2NQT3</accession>
<evidence type="ECO:0000256" key="3">
    <source>
        <dbReference type="ARBA" id="ARBA00022833"/>
    </source>
</evidence>